<dbReference type="InterPro" id="IPR028098">
    <property type="entry name" value="Glyco_trans_4-like_N"/>
</dbReference>
<dbReference type="Pfam" id="PF13439">
    <property type="entry name" value="Glyco_transf_4"/>
    <property type="match status" value="1"/>
</dbReference>
<evidence type="ECO:0000313" key="2">
    <source>
        <dbReference type="EMBL" id="XDJ50122.1"/>
    </source>
</evidence>
<dbReference type="PANTHER" id="PTHR12526:SF635">
    <property type="entry name" value="GLYCOSYL TRANSFERASE GROUP 1"/>
    <property type="match status" value="1"/>
</dbReference>
<dbReference type="GO" id="GO:0016757">
    <property type="term" value="F:glycosyltransferase activity"/>
    <property type="evidence" value="ECO:0007669"/>
    <property type="project" value="UniProtKB-KW"/>
</dbReference>
<reference evidence="2" key="1">
    <citation type="submission" date="2024-05" db="EMBL/GenBank/DDBJ databases">
        <authorList>
            <person name="Luo Y.-C."/>
            <person name="Nicholds J."/>
            <person name="Mortimer T."/>
            <person name="Maboni G."/>
        </authorList>
    </citation>
    <scope>NUCLEOTIDE SEQUENCE</scope>
    <source>
        <strain evidence="2">151108</strain>
    </source>
</reference>
<accession>A0AB39D7B8</accession>
<protein>
    <submittedName>
        <fullName evidence="2">Glycosyltransferase</fullName>
        <ecNumber evidence="2">2.4.-.-</ecNumber>
    </submittedName>
</protein>
<dbReference type="EC" id="2.4.-.-" evidence="2"/>
<name>A0AB39D7B8_9BURK</name>
<sequence>MRILYTNFHPRGSGGHAPYIINLIRSFQDEHEIVLATPGTSRLFALARQIPGVRCVDVAYSTRVWPMLAETRRLRRLLREERFDIAHVNGSADHRQIMLARLGLSHAPRIVWTKHNTKPVSSLGNVIRARCGTEGVIGVCDFVSRQLQASSYGRLPVHTIRLGVDTDHFMPLSPSAAAQARRELLGELPQDVLVLGSVGGTDLEKGWIFLVRAAARLPQAQRMRLRLLIAGDLPPPLLRKEVEALGMGDVTIFPGQVADPRRVLAACHMGFVLSLHEAGSYATCESLAMGLPTLVSDAGGLPELVRHGVDGWVVPAGDVDAIHAWLLERLDAPVSPEVAESARLRALACFAMPEAAQRTMALYREICA</sequence>
<gene>
    <name evidence="2" type="ORF">ABRZ09_13030</name>
</gene>
<dbReference type="RefSeq" id="WP_368646921.1">
    <property type="nucleotide sequence ID" value="NZ_CP158255.1"/>
</dbReference>
<dbReference type="Gene3D" id="3.40.50.2000">
    <property type="entry name" value="Glycogen Phosphorylase B"/>
    <property type="match status" value="2"/>
</dbReference>
<dbReference type="AlphaFoldDB" id="A0AB39D7B8"/>
<dbReference type="EMBL" id="CP158255">
    <property type="protein sequence ID" value="XDJ50122.1"/>
    <property type="molecule type" value="Genomic_DNA"/>
</dbReference>
<keyword evidence="2" id="KW-0808">Transferase</keyword>
<evidence type="ECO:0000259" key="1">
    <source>
        <dbReference type="Pfam" id="PF13439"/>
    </source>
</evidence>
<feature type="domain" description="Glycosyltransferase subfamily 4-like N-terminal" evidence="1">
    <location>
        <begin position="14"/>
        <end position="167"/>
    </location>
</feature>
<dbReference type="PANTHER" id="PTHR12526">
    <property type="entry name" value="GLYCOSYLTRANSFERASE"/>
    <property type="match status" value="1"/>
</dbReference>
<dbReference type="SUPFAM" id="SSF53756">
    <property type="entry name" value="UDP-Glycosyltransferase/glycogen phosphorylase"/>
    <property type="match status" value="1"/>
</dbReference>
<organism evidence="2">
    <name type="scientific">Castellaniella ginsengisoli</name>
    <dbReference type="NCBI Taxonomy" id="546114"/>
    <lineage>
        <taxon>Bacteria</taxon>
        <taxon>Pseudomonadati</taxon>
        <taxon>Pseudomonadota</taxon>
        <taxon>Betaproteobacteria</taxon>
        <taxon>Burkholderiales</taxon>
        <taxon>Alcaligenaceae</taxon>
        <taxon>Castellaniella</taxon>
    </lineage>
</organism>
<dbReference type="Pfam" id="PF13692">
    <property type="entry name" value="Glyco_trans_1_4"/>
    <property type="match status" value="1"/>
</dbReference>
<keyword evidence="2" id="KW-0328">Glycosyltransferase</keyword>
<proteinExistence type="predicted"/>